<dbReference type="Proteomes" id="UP000649617">
    <property type="component" value="Unassembled WGS sequence"/>
</dbReference>
<feature type="compositionally biased region" description="Low complexity" evidence="1">
    <location>
        <begin position="124"/>
        <end position="141"/>
    </location>
</feature>
<feature type="compositionally biased region" description="Low complexity" evidence="1">
    <location>
        <begin position="67"/>
        <end position="76"/>
    </location>
</feature>
<evidence type="ECO:0000313" key="3">
    <source>
        <dbReference type="Proteomes" id="UP000649617"/>
    </source>
</evidence>
<accession>A0A812QRK2</accession>
<name>A0A812QRK2_SYMPI</name>
<feature type="region of interest" description="Disordered" evidence="1">
    <location>
        <begin position="58"/>
        <end position="163"/>
    </location>
</feature>
<protein>
    <submittedName>
        <fullName evidence="2">Uncharacterized protein</fullName>
    </submittedName>
</protein>
<evidence type="ECO:0000256" key="1">
    <source>
        <dbReference type="SAM" id="MobiDB-lite"/>
    </source>
</evidence>
<dbReference type="AlphaFoldDB" id="A0A812QRK2"/>
<sequence length="578" mass="63484">GLPVRGMAGESKVTMLLEAMRVRATPSVCQKKVLQTRLGKPVRGNEIKLVKMAGSIGDLRDRGEIPGGKTPAGKAAGDSHGTEDGMETRGTEEDVNGKDSGRERQRGRWLGSPDPRPHDGGGDTWTTRTTTPSTWTPPASTERPGTTTPDNETFDQGRRAAPSEKMAVPTFNAESCGDELGASARSYLRQVDAWTKDERGSRLRSSMWRRWLRPGMSVFRRWVQERYQEIEVSKIAEALTQFFKRLKRQPGQTVREFNSAFDRAHTRLLEIECRLPEVARAWAYLNALSLSSSEELSLLASVNNEYNTARLQRAATLHEKSLRAPWSFRKPAYGNAGGDHRGKAKGVYHTELEDIEEEAYDFDEEARAKVKDATRGRTFDTAKGLPGTSAERLALAKSRSFCAGCKRRGHWHRDPECPLNQAKGGDPTKSTSKDGIGAGNSPGKPGDGKSAREAYVVHVAYELGDAHVKEGLLAITDCACSKTVAGQPWLEAYLEAAGRAGLDPQLEACEEEFRFGASRVFKATYAATIHFNVLGKHFAVRASIVNGEVPLLLSRKVLAGLGMIYDIAGHKASFEQRL</sequence>
<proteinExistence type="predicted"/>
<feature type="region of interest" description="Disordered" evidence="1">
    <location>
        <begin position="407"/>
        <end position="450"/>
    </location>
</feature>
<keyword evidence="3" id="KW-1185">Reference proteome</keyword>
<evidence type="ECO:0000313" key="2">
    <source>
        <dbReference type="EMBL" id="CAE7400669.1"/>
    </source>
</evidence>
<reference evidence="2" key="1">
    <citation type="submission" date="2021-02" db="EMBL/GenBank/DDBJ databases">
        <authorList>
            <person name="Dougan E. K."/>
            <person name="Rhodes N."/>
            <person name="Thang M."/>
            <person name="Chan C."/>
        </authorList>
    </citation>
    <scope>NUCLEOTIDE SEQUENCE</scope>
</reference>
<dbReference type="EMBL" id="CAJNIZ010017611">
    <property type="protein sequence ID" value="CAE7400669.1"/>
    <property type="molecule type" value="Genomic_DNA"/>
</dbReference>
<organism evidence="2 3">
    <name type="scientific">Symbiodinium pilosum</name>
    <name type="common">Dinoflagellate</name>
    <dbReference type="NCBI Taxonomy" id="2952"/>
    <lineage>
        <taxon>Eukaryota</taxon>
        <taxon>Sar</taxon>
        <taxon>Alveolata</taxon>
        <taxon>Dinophyceae</taxon>
        <taxon>Suessiales</taxon>
        <taxon>Symbiodiniaceae</taxon>
        <taxon>Symbiodinium</taxon>
    </lineage>
</organism>
<dbReference type="OrthoDB" id="414744at2759"/>
<feature type="compositionally biased region" description="Basic and acidic residues" evidence="1">
    <location>
        <begin position="80"/>
        <end position="106"/>
    </location>
</feature>
<comment type="caution">
    <text evidence="2">The sequence shown here is derived from an EMBL/GenBank/DDBJ whole genome shotgun (WGS) entry which is preliminary data.</text>
</comment>
<gene>
    <name evidence="2" type="ORF">SPIL2461_LOCUS9883</name>
</gene>
<feature type="non-terminal residue" evidence="2">
    <location>
        <position position="1"/>
    </location>
</feature>